<keyword evidence="1" id="KW-0949">S-adenosyl-L-methionine</keyword>
<name>A0A2A5WG15_9GAMM</name>
<comment type="caution">
    <text evidence="2">The sequence shown here is derived from an EMBL/GenBank/DDBJ whole genome shotgun (WGS) entry which is preliminary data.</text>
</comment>
<dbReference type="SUPFAM" id="SSF53335">
    <property type="entry name" value="S-adenosyl-L-methionine-dependent methyltransferases"/>
    <property type="match status" value="1"/>
</dbReference>
<reference evidence="2 3" key="1">
    <citation type="submission" date="2017-08" db="EMBL/GenBank/DDBJ databases">
        <title>Fine stratification of microbial communities through a metagenomic profile of the photic zone.</title>
        <authorList>
            <person name="Haro-Moreno J.M."/>
            <person name="Lopez-Perez M."/>
            <person name="De La Torre J."/>
            <person name="Picazo A."/>
            <person name="Camacho A."/>
            <person name="Rodriguez-Valera F."/>
        </authorList>
    </citation>
    <scope>NUCLEOTIDE SEQUENCE [LARGE SCALE GENOMIC DNA]</scope>
    <source>
        <strain evidence="2">MED-G28</strain>
    </source>
</reference>
<dbReference type="CDD" id="cd02440">
    <property type="entry name" value="AdoMet_MTases"/>
    <property type="match status" value="1"/>
</dbReference>
<organism evidence="2 3">
    <name type="scientific">OM182 bacterium MED-G28</name>
    <dbReference type="NCBI Taxonomy" id="1986256"/>
    <lineage>
        <taxon>Bacteria</taxon>
        <taxon>Pseudomonadati</taxon>
        <taxon>Pseudomonadota</taxon>
        <taxon>Gammaproteobacteria</taxon>
        <taxon>OMG group</taxon>
        <taxon>OM182 clade</taxon>
    </lineage>
</organism>
<dbReference type="HAMAP" id="MF_01523">
    <property type="entry name" value="16SrRNA_methyltr_J"/>
    <property type="match status" value="1"/>
</dbReference>
<dbReference type="EC" id="2.1.1.242" evidence="1"/>
<dbReference type="GO" id="GO:0005737">
    <property type="term" value="C:cytoplasm"/>
    <property type="evidence" value="ECO:0007669"/>
    <property type="project" value="UniProtKB-SubCell"/>
</dbReference>
<accession>A0A2A5WG15</accession>
<dbReference type="PANTHER" id="PTHR36112">
    <property type="entry name" value="RIBOSOMAL RNA SMALL SUBUNIT METHYLTRANSFERASE J"/>
    <property type="match status" value="1"/>
</dbReference>
<keyword evidence="1" id="KW-0489">Methyltransferase</keyword>
<keyword evidence="1" id="KW-0963">Cytoplasm</keyword>
<gene>
    <name evidence="1" type="primary">rsmJ</name>
    <name evidence="2" type="ORF">CNF02_01650</name>
</gene>
<evidence type="ECO:0000313" key="3">
    <source>
        <dbReference type="Proteomes" id="UP000219329"/>
    </source>
</evidence>
<keyword evidence="1" id="KW-0698">rRNA processing</keyword>
<protein>
    <recommendedName>
        <fullName evidence="1">Ribosomal RNA small subunit methyltransferase J</fullName>
        <ecNumber evidence="1">2.1.1.242</ecNumber>
    </recommendedName>
    <alternativeName>
        <fullName evidence="1">16S rRNA m2G1516 methyltransferase</fullName>
    </alternativeName>
    <alternativeName>
        <fullName evidence="1">rRNA (guanine-N(2)-)-methyltransferase</fullName>
    </alternativeName>
</protein>
<dbReference type="Gene3D" id="3.40.50.150">
    <property type="entry name" value="Vaccinia Virus protein VP39"/>
    <property type="match status" value="1"/>
</dbReference>
<dbReference type="InterPro" id="IPR029063">
    <property type="entry name" value="SAM-dependent_MTases_sf"/>
</dbReference>
<dbReference type="GO" id="GO:0008990">
    <property type="term" value="F:rRNA (guanine-N2-)-methyltransferase activity"/>
    <property type="evidence" value="ECO:0007669"/>
    <property type="project" value="UniProtKB-UniRule"/>
</dbReference>
<dbReference type="EMBL" id="NTJZ01000001">
    <property type="protein sequence ID" value="PDH35440.1"/>
    <property type="molecule type" value="Genomic_DNA"/>
</dbReference>
<dbReference type="Proteomes" id="UP000219329">
    <property type="component" value="Unassembled WGS sequence"/>
</dbReference>
<feature type="binding site" evidence="1">
    <location>
        <begin position="159"/>
        <end position="160"/>
    </location>
    <ligand>
        <name>S-adenosyl-L-methionine</name>
        <dbReference type="ChEBI" id="CHEBI:59789"/>
    </ligand>
</feature>
<comment type="function">
    <text evidence="1">Specifically methylates the guanosine in position 1516 of 16S rRNA.</text>
</comment>
<comment type="catalytic activity">
    <reaction evidence="1">
        <text>guanosine(1516) in 16S rRNA + S-adenosyl-L-methionine = N(2)-methylguanosine(1516) in 16S rRNA + S-adenosyl-L-homocysteine + H(+)</text>
        <dbReference type="Rhea" id="RHEA:43220"/>
        <dbReference type="Rhea" id="RHEA-COMP:10412"/>
        <dbReference type="Rhea" id="RHEA-COMP:10413"/>
        <dbReference type="ChEBI" id="CHEBI:15378"/>
        <dbReference type="ChEBI" id="CHEBI:57856"/>
        <dbReference type="ChEBI" id="CHEBI:59789"/>
        <dbReference type="ChEBI" id="CHEBI:74269"/>
        <dbReference type="ChEBI" id="CHEBI:74481"/>
        <dbReference type="EC" id="2.1.1.242"/>
    </reaction>
</comment>
<dbReference type="AlphaFoldDB" id="A0A2A5WG15"/>
<evidence type="ECO:0000256" key="1">
    <source>
        <dbReference type="HAMAP-Rule" id="MF_01523"/>
    </source>
</evidence>
<feature type="binding site" evidence="1">
    <location>
        <position position="212"/>
    </location>
    <ligand>
        <name>S-adenosyl-L-methionine</name>
        <dbReference type="ChEBI" id="CHEBI:59789"/>
    </ligand>
</feature>
<dbReference type="Pfam" id="PF04445">
    <property type="entry name" value="SAM_MT"/>
    <property type="match status" value="1"/>
</dbReference>
<comment type="caution">
    <text evidence="1">Lacks conserved residue(s) required for the propagation of feature annotation.</text>
</comment>
<keyword evidence="1" id="KW-0808">Transferase</keyword>
<evidence type="ECO:0000313" key="2">
    <source>
        <dbReference type="EMBL" id="PDH35440.1"/>
    </source>
</evidence>
<dbReference type="InterPro" id="IPR007536">
    <property type="entry name" value="16SrRNA_methylTrfase_J"/>
</dbReference>
<dbReference type="PANTHER" id="PTHR36112:SF1">
    <property type="entry name" value="RIBOSOMAL RNA SMALL SUBUNIT METHYLTRANSFERASE J"/>
    <property type="match status" value="1"/>
</dbReference>
<proteinExistence type="inferred from homology"/>
<comment type="subcellular location">
    <subcellularLocation>
        <location evidence="1">Cytoplasm</location>
    </subcellularLocation>
</comment>
<sequence>MYSLFYATNRAHRLPTVCYLSYRSGCRFIFYHVYGMTHQQLVIAQLNRIPSTLELALQIRLKLPLLPISEIEEKAVNFYLRFDEYGLGLQSTTKKAPGSLYVDFKRLTKRVGDSVLQQNLFKAIGARKGKRPGIVDATAGLGTDSFLFAAIGCHVLAIERNPIVFALLEDGSNRFLRLGALEAEIIERIELCQANFLEAAETLESTQVVYLDPMFPTKNKIAKAKKGMYYLQELIGSSSNDKELLEAAYTVATERIVVKRAKNSPFISVKEPSISFRGSSSRYDVYLLN</sequence>
<comment type="similarity">
    <text evidence="1">Belongs to the methyltransferase superfamily. RsmJ family.</text>
</comment>